<keyword evidence="13 19" id="KW-1133">Transmembrane helix</keyword>
<evidence type="ECO:0000256" key="12">
    <source>
        <dbReference type="ARBA" id="ARBA00022842"/>
    </source>
</evidence>
<dbReference type="GO" id="GO:0005789">
    <property type="term" value="C:endoplasmic reticulum membrane"/>
    <property type="evidence" value="ECO:0007669"/>
    <property type="project" value="UniProtKB-SubCell"/>
</dbReference>
<keyword evidence="22" id="KW-1185">Reference proteome</keyword>
<dbReference type="Proteomes" id="UP001642409">
    <property type="component" value="Unassembled WGS sequence"/>
</dbReference>
<dbReference type="AlphaFoldDB" id="A0AA86UYY7"/>
<evidence type="ECO:0000256" key="19">
    <source>
        <dbReference type="SAM" id="Phobius"/>
    </source>
</evidence>
<evidence type="ECO:0000256" key="10">
    <source>
        <dbReference type="ARBA" id="ARBA00022723"/>
    </source>
</evidence>
<dbReference type="InterPro" id="IPR033895">
    <property type="entry name" value="GPT"/>
</dbReference>
<dbReference type="PANTHER" id="PTHR10571:SF0">
    <property type="entry name" value="UDP-N-ACETYLGLUCOSAMINE--DOLICHYL-PHOSPHATE N-ACETYLGLUCOSAMINEPHOSPHOTRANSFERASE"/>
    <property type="match status" value="1"/>
</dbReference>
<dbReference type="GO" id="GO:0003975">
    <property type="term" value="F:UDP-N-acetylglucosamine-dolichyl-phosphate N-acetylglucosaminephosphotransferase activity"/>
    <property type="evidence" value="ECO:0007669"/>
    <property type="project" value="UniProtKB-EC"/>
</dbReference>
<dbReference type="InterPro" id="IPR000715">
    <property type="entry name" value="Glycosyl_transferase_4"/>
</dbReference>
<dbReference type="PANTHER" id="PTHR10571">
    <property type="entry name" value="UDP-N-ACETYLGLUCOSAMINE--DOLICHYL-PHOSPHATE N-ACETYLGLUCOSAMINEPHOSPHOTRANSFERASE"/>
    <property type="match status" value="1"/>
</dbReference>
<evidence type="ECO:0000256" key="9">
    <source>
        <dbReference type="ARBA" id="ARBA00022692"/>
    </source>
</evidence>
<evidence type="ECO:0000256" key="16">
    <source>
        <dbReference type="ARBA" id="ARBA00033238"/>
    </source>
</evidence>
<protein>
    <recommendedName>
        <fullName evidence="6">UDP-N-acetylglucosamine--dolichyl-phosphate N-acetylglucosaminephosphotransferase</fullName>
        <ecNumber evidence="5">2.7.8.15</ecNumber>
    </recommendedName>
    <alternativeName>
        <fullName evidence="15">GlcNAc-1-P transferase</fullName>
    </alternativeName>
    <alternativeName>
        <fullName evidence="16">N-acetylglucosamine-1-phosphate transferase</fullName>
    </alternativeName>
</protein>
<evidence type="ECO:0000256" key="11">
    <source>
        <dbReference type="ARBA" id="ARBA00022824"/>
    </source>
</evidence>
<reference evidence="20" key="1">
    <citation type="submission" date="2023-06" db="EMBL/GenBank/DDBJ databases">
        <authorList>
            <person name="Kurt Z."/>
        </authorList>
    </citation>
    <scope>NUCLEOTIDE SEQUENCE</scope>
</reference>
<keyword evidence="11" id="KW-0256">Endoplasmic reticulum</keyword>
<feature type="transmembrane region" description="Helical" evidence="19">
    <location>
        <begin position="127"/>
        <end position="146"/>
    </location>
</feature>
<comment type="cofactor">
    <cofactor evidence="1">
        <name>Mg(2+)</name>
        <dbReference type="ChEBI" id="CHEBI:18420"/>
    </cofactor>
</comment>
<evidence type="ECO:0000256" key="6">
    <source>
        <dbReference type="ARBA" id="ARBA00017659"/>
    </source>
</evidence>
<comment type="pathway">
    <text evidence="3">Protein modification; protein glycosylation.</text>
</comment>
<dbReference type="CDD" id="cd06855">
    <property type="entry name" value="GT_GPT_euk"/>
    <property type="match status" value="1"/>
</dbReference>
<comment type="function">
    <text evidence="17">UDP-N-acetylglucosamine--dolichyl-phosphate N-acetylglucosaminephosphotransferase that operates in the biosynthetic pathway of dolichol-linked oligosaccharides, the glycan precursors employed in protein asparagine (N)-glycosylation. The assembly of dolichol-linked oligosaccharides begins on the cytosolic side of the endoplasmic reticulum membrane and finishes in its lumen. The sequential addition of sugars to dolichol pyrophosphate produces dolichol-linked oligosaccharides containing fourteen sugars, including two GlcNAcs, nine mannoses and three glucoses. Once assembled, the oligosaccharide is transferred from the lipid to nascent proteins by oligosaccharyltransferases. Catalyzes the initial step of dolichol-linked oligosaccharide biosynthesis, transfering GlcNAc-1-P from cytosolic UDP-GlcNAc onto the carrier lipid dolichyl phosphate (P-dolichol), yielding GlcNAc-P-P-dolichol embedded in the cytoplasmic leaflet of the endoplasmic reticulum membrane.</text>
</comment>
<keyword evidence="10" id="KW-0479">Metal-binding</keyword>
<name>A0AA86UYY7_9EUKA</name>
<dbReference type="GO" id="GO:0006488">
    <property type="term" value="P:dolichol-linked oligosaccharide biosynthetic process"/>
    <property type="evidence" value="ECO:0007669"/>
    <property type="project" value="InterPro"/>
</dbReference>
<evidence type="ECO:0000256" key="2">
    <source>
        <dbReference type="ARBA" id="ARBA00004477"/>
    </source>
</evidence>
<proteinExistence type="inferred from homology"/>
<comment type="caution">
    <text evidence="20">The sequence shown here is derived from an EMBL/GenBank/DDBJ whole genome shotgun (WGS) entry which is preliminary data.</text>
</comment>
<feature type="transmembrane region" description="Helical" evidence="19">
    <location>
        <begin position="7"/>
        <end position="26"/>
    </location>
</feature>
<dbReference type="EMBL" id="CATOUU010001064">
    <property type="protein sequence ID" value="CAI9969986.1"/>
    <property type="molecule type" value="Genomic_DNA"/>
</dbReference>
<evidence type="ECO:0000313" key="20">
    <source>
        <dbReference type="EMBL" id="CAI9969986.1"/>
    </source>
</evidence>
<dbReference type="EMBL" id="CAXDID020000040">
    <property type="protein sequence ID" value="CAL6000120.1"/>
    <property type="molecule type" value="Genomic_DNA"/>
</dbReference>
<evidence type="ECO:0000256" key="5">
    <source>
        <dbReference type="ARBA" id="ARBA00013225"/>
    </source>
</evidence>
<feature type="transmembrane region" description="Helical" evidence="19">
    <location>
        <begin position="153"/>
        <end position="177"/>
    </location>
</feature>
<evidence type="ECO:0000256" key="4">
    <source>
        <dbReference type="ARBA" id="ARBA00009317"/>
    </source>
</evidence>
<evidence type="ECO:0000256" key="8">
    <source>
        <dbReference type="ARBA" id="ARBA00022679"/>
    </source>
</evidence>
<keyword evidence="14 19" id="KW-0472">Membrane</keyword>
<sequence length="333" mass="37232">MQQIAKIAVAAIISYIFTKSALPIFLTKLSKAGMGGFDLNKPRENQKEKTPEAGGIVGLFVFSMICGLFQGIHGLLSACICSGLLGFADNVLNLEWRWKLIVPAFTLIPLCSYYQENYNFDIQFLGFNFTLPTALTYAYIIFFAIFCQNAVNIYAGINGIEVGQSIVAQLFALIYLVMKNVNQPFTGGYYYSAIISTIFIATSLALLKFNKYPAKVFVGDVFTYFAGCVYVTSAVCGDYLIMAVFLYFMQMINFLLSVPQLIGIIPCPRHRLPQLNKDDGKLYGKTENWNLINQYLLRIVRAGLGEKQIWQHLITIQVIGSACILCVYKLSLK</sequence>
<comment type="similarity">
    <text evidence="4">Belongs to the glycosyltransferase 4 family.</text>
</comment>
<evidence type="ECO:0000256" key="1">
    <source>
        <dbReference type="ARBA" id="ARBA00001946"/>
    </source>
</evidence>
<comment type="subcellular location">
    <subcellularLocation>
        <location evidence="2">Endoplasmic reticulum membrane</location>
        <topology evidence="2">Multi-pass membrane protein</topology>
    </subcellularLocation>
</comment>
<feature type="transmembrane region" description="Helical" evidence="19">
    <location>
        <begin position="189"/>
        <end position="209"/>
    </location>
</feature>
<evidence type="ECO:0000256" key="13">
    <source>
        <dbReference type="ARBA" id="ARBA00022989"/>
    </source>
</evidence>
<organism evidence="20">
    <name type="scientific">Hexamita inflata</name>
    <dbReference type="NCBI Taxonomy" id="28002"/>
    <lineage>
        <taxon>Eukaryota</taxon>
        <taxon>Metamonada</taxon>
        <taxon>Diplomonadida</taxon>
        <taxon>Hexamitidae</taxon>
        <taxon>Hexamitinae</taxon>
        <taxon>Hexamita</taxon>
    </lineage>
</organism>
<dbReference type="EC" id="2.7.8.15" evidence="5"/>
<feature type="transmembrane region" description="Helical" evidence="19">
    <location>
        <begin position="221"/>
        <end position="249"/>
    </location>
</feature>
<keyword evidence="8" id="KW-0808">Transferase</keyword>
<evidence type="ECO:0000256" key="18">
    <source>
        <dbReference type="ARBA" id="ARBA00045078"/>
    </source>
</evidence>
<evidence type="ECO:0000256" key="3">
    <source>
        <dbReference type="ARBA" id="ARBA00004922"/>
    </source>
</evidence>
<evidence type="ECO:0000256" key="14">
    <source>
        <dbReference type="ARBA" id="ARBA00023136"/>
    </source>
</evidence>
<evidence type="ECO:0000313" key="22">
    <source>
        <dbReference type="Proteomes" id="UP001642409"/>
    </source>
</evidence>
<feature type="transmembrane region" description="Helical" evidence="19">
    <location>
        <begin position="56"/>
        <end position="86"/>
    </location>
</feature>
<evidence type="ECO:0000313" key="21">
    <source>
        <dbReference type="EMBL" id="CAL6000120.1"/>
    </source>
</evidence>
<dbReference type="Pfam" id="PF00953">
    <property type="entry name" value="Glycos_transf_4"/>
    <property type="match status" value="1"/>
</dbReference>
<dbReference type="GO" id="GO:0016757">
    <property type="term" value="F:glycosyltransferase activity"/>
    <property type="evidence" value="ECO:0007669"/>
    <property type="project" value="UniProtKB-KW"/>
</dbReference>
<dbReference type="GO" id="GO:0046872">
    <property type="term" value="F:metal ion binding"/>
    <property type="evidence" value="ECO:0007669"/>
    <property type="project" value="UniProtKB-KW"/>
</dbReference>
<keyword evidence="9 19" id="KW-0812">Transmembrane</keyword>
<gene>
    <name evidence="21" type="ORF">HINF_LOCUS16550</name>
    <name evidence="20" type="ORF">HINF_LOCUS57631</name>
</gene>
<keyword evidence="7" id="KW-0328">Glycosyltransferase</keyword>
<keyword evidence="12" id="KW-0460">Magnesium</keyword>
<evidence type="ECO:0000256" key="15">
    <source>
        <dbReference type="ARBA" id="ARBA00029567"/>
    </source>
</evidence>
<evidence type="ECO:0000256" key="7">
    <source>
        <dbReference type="ARBA" id="ARBA00022676"/>
    </source>
</evidence>
<comment type="catalytic activity">
    <reaction evidence="18">
        <text>a di-trans,poly-cis-dolichyl phosphate + UDP-N-acetyl-alpha-D-glucosamine = an N-acetyl-alpha-D-glucosaminyl-diphospho-di-trans,poly-cis-dolichol + UMP</text>
        <dbReference type="Rhea" id="RHEA:13289"/>
        <dbReference type="Rhea" id="RHEA-COMP:19498"/>
        <dbReference type="Rhea" id="RHEA-COMP:19507"/>
        <dbReference type="ChEBI" id="CHEBI:57683"/>
        <dbReference type="ChEBI" id="CHEBI:57705"/>
        <dbReference type="ChEBI" id="CHEBI:57865"/>
        <dbReference type="ChEBI" id="CHEBI:58427"/>
        <dbReference type="EC" id="2.7.8.15"/>
    </reaction>
    <physiologicalReaction direction="left-to-right" evidence="18">
        <dbReference type="Rhea" id="RHEA:13290"/>
    </physiologicalReaction>
</comment>
<evidence type="ECO:0000256" key="17">
    <source>
        <dbReference type="ARBA" id="ARBA00044717"/>
    </source>
</evidence>
<reference evidence="21 22" key="2">
    <citation type="submission" date="2024-07" db="EMBL/GenBank/DDBJ databases">
        <authorList>
            <person name="Akdeniz Z."/>
        </authorList>
    </citation>
    <scope>NUCLEOTIDE SEQUENCE [LARGE SCALE GENOMIC DNA]</scope>
</reference>
<accession>A0AA86UYY7</accession>